<dbReference type="SUPFAM" id="SSF53474">
    <property type="entry name" value="alpha/beta-Hydrolases"/>
    <property type="match status" value="1"/>
</dbReference>
<evidence type="ECO:0000313" key="3">
    <source>
        <dbReference type="EMBL" id="MFG3016312.1"/>
    </source>
</evidence>
<feature type="compositionally biased region" description="Gly residues" evidence="1">
    <location>
        <begin position="80"/>
        <end position="90"/>
    </location>
</feature>
<dbReference type="InterPro" id="IPR000073">
    <property type="entry name" value="AB_hydrolase_1"/>
</dbReference>
<sequence>MDAPGRRPSGVAEALLDADALVRAVPGLRIASTGRATLSQERLDAVTGPLGLPRLEVVTDPAGLWSVELALSRLLARASGGDGTDGGPDGGSDAVDAGVAGADAAPGGADARCDGAGAPARPAAARWGEGPIPVRAGDGTPLRCWSAGPADAPAVVLVTACGMPAGLAAGWMRALAGPFRVVTWESRGMFAEPGGHRPAPLAGYDVASQAGDLTAVLDALDIPGAHVMGLCGGAVVALAAAATAGPRVGSLSLWHGDYDLRDAAPRTEHQRDMQAMMAMAARSEEKATGVHRLMRRPVVLDSMRPDIAHHLIYPYATPLLLHRYGLLNGAIMSHDSRPYLSAAQPALVVTSRDDITAHPGGSQYVAARLPRARLVTRPSGDHLTAFDAGPEVVRIAERFLSDVLEDA</sequence>
<dbReference type="RefSeq" id="WP_392824981.1">
    <property type="nucleotide sequence ID" value="NZ_JBICYV010000028.1"/>
</dbReference>
<evidence type="ECO:0000259" key="2">
    <source>
        <dbReference type="Pfam" id="PF00561"/>
    </source>
</evidence>
<feature type="domain" description="AB hydrolase-1" evidence="2">
    <location>
        <begin position="156"/>
        <end position="387"/>
    </location>
</feature>
<feature type="compositionally biased region" description="Low complexity" evidence="1">
    <location>
        <begin position="91"/>
        <end position="125"/>
    </location>
</feature>
<reference evidence="3 4" key="1">
    <citation type="submission" date="2024-10" db="EMBL/GenBank/DDBJ databases">
        <title>The Natural Products Discovery Center: Release of the First 8490 Sequenced Strains for Exploring Actinobacteria Biosynthetic Diversity.</title>
        <authorList>
            <person name="Kalkreuter E."/>
            <person name="Kautsar S.A."/>
            <person name="Yang D."/>
            <person name="Bader C.D."/>
            <person name="Teijaro C.N."/>
            <person name="Fluegel L."/>
            <person name="Davis C.M."/>
            <person name="Simpson J.R."/>
            <person name="Lauterbach L."/>
            <person name="Steele A.D."/>
            <person name="Gui C."/>
            <person name="Meng S."/>
            <person name="Li G."/>
            <person name="Viehrig K."/>
            <person name="Ye F."/>
            <person name="Su P."/>
            <person name="Kiefer A.F."/>
            <person name="Nichols A."/>
            <person name="Cepeda A.J."/>
            <person name="Yan W."/>
            <person name="Fan B."/>
            <person name="Jiang Y."/>
            <person name="Adhikari A."/>
            <person name="Zheng C.-J."/>
            <person name="Schuster L."/>
            <person name="Cowan T.M."/>
            <person name="Smanski M.J."/>
            <person name="Chevrette M.G."/>
            <person name="De Carvalho L.P.S."/>
            <person name="Shen B."/>
        </authorList>
    </citation>
    <scope>NUCLEOTIDE SEQUENCE [LARGE SCALE GENOMIC DNA]</scope>
    <source>
        <strain evidence="3 4">NPDC048320</strain>
    </source>
</reference>
<accession>A0ABW7BGM2</accession>
<dbReference type="Gene3D" id="3.40.50.1820">
    <property type="entry name" value="alpha/beta hydrolase"/>
    <property type="match status" value="1"/>
</dbReference>
<dbReference type="EMBL" id="JBICYV010000028">
    <property type="protein sequence ID" value="MFG3016312.1"/>
    <property type="molecule type" value="Genomic_DNA"/>
</dbReference>
<feature type="region of interest" description="Disordered" evidence="1">
    <location>
        <begin position="79"/>
        <end position="131"/>
    </location>
</feature>
<dbReference type="InterPro" id="IPR029058">
    <property type="entry name" value="AB_hydrolase_fold"/>
</dbReference>
<dbReference type="GO" id="GO:0016787">
    <property type="term" value="F:hydrolase activity"/>
    <property type="evidence" value="ECO:0007669"/>
    <property type="project" value="UniProtKB-KW"/>
</dbReference>
<dbReference type="Pfam" id="PF00561">
    <property type="entry name" value="Abhydrolase_1"/>
    <property type="match status" value="1"/>
</dbReference>
<comment type="caution">
    <text evidence="3">The sequence shown here is derived from an EMBL/GenBank/DDBJ whole genome shotgun (WGS) entry which is preliminary data.</text>
</comment>
<keyword evidence="4" id="KW-1185">Reference proteome</keyword>
<gene>
    <name evidence="3" type="ORF">ACGFZB_38915</name>
</gene>
<name>A0ABW7BGM2_9ACTN</name>
<keyword evidence="3" id="KW-0378">Hydrolase</keyword>
<evidence type="ECO:0000256" key="1">
    <source>
        <dbReference type="SAM" id="MobiDB-lite"/>
    </source>
</evidence>
<proteinExistence type="predicted"/>
<dbReference type="InterPro" id="IPR050471">
    <property type="entry name" value="AB_hydrolase"/>
</dbReference>
<dbReference type="PANTHER" id="PTHR43433">
    <property type="entry name" value="HYDROLASE, ALPHA/BETA FOLD FAMILY PROTEIN"/>
    <property type="match status" value="1"/>
</dbReference>
<evidence type="ECO:0000313" key="4">
    <source>
        <dbReference type="Proteomes" id="UP001604267"/>
    </source>
</evidence>
<dbReference type="Proteomes" id="UP001604267">
    <property type="component" value="Unassembled WGS sequence"/>
</dbReference>
<organism evidence="3 4">
    <name type="scientific">Streptomyces cinerochromogenes</name>
    <dbReference type="NCBI Taxonomy" id="66422"/>
    <lineage>
        <taxon>Bacteria</taxon>
        <taxon>Bacillati</taxon>
        <taxon>Actinomycetota</taxon>
        <taxon>Actinomycetes</taxon>
        <taxon>Kitasatosporales</taxon>
        <taxon>Streptomycetaceae</taxon>
        <taxon>Streptomyces</taxon>
    </lineage>
</organism>
<dbReference type="PANTHER" id="PTHR43433:SF5">
    <property type="entry name" value="AB HYDROLASE-1 DOMAIN-CONTAINING PROTEIN"/>
    <property type="match status" value="1"/>
</dbReference>
<protein>
    <submittedName>
        <fullName evidence="3">Alpha/beta fold hydrolase</fullName>
    </submittedName>
</protein>